<dbReference type="SUPFAM" id="SSF103473">
    <property type="entry name" value="MFS general substrate transporter"/>
    <property type="match status" value="1"/>
</dbReference>
<dbReference type="GO" id="GO:0022857">
    <property type="term" value="F:transmembrane transporter activity"/>
    <property type="evidence" value="ECO:0007669"/>
    <property type="project" value="InterPro"/>
</dbReference>
<feature type="transmembrane region" description="Helical" evidence="6">
    <location>
        <begin position="169"/>
        <end position="190"/>
    </location>
</feature>
<feature type="compositionally biased region" description="Polar residues" evidence="5">
    <location>
        <begin position="531"/>
        <end position="543"/>
    </location>
</feature>
<keyword evidence="4 6" id="KW-0472">Membrane</keyword>
<comment type="subcellular location">
    <subcellularLocation>
        <location evidence="1">Membrane</location>
        <topology evidence="1">Multi-pass membrane protein</topology>
    </subcellularLocation>
</comment>
<feature type="transmembrane region" description="Helical" evidence="6">
    <location>
        <begin position="202"/>
        <end position="223"/>
    </location>
</feature>
<organism evidence="7 8">
    <name type="scientific">Dufourea novaeangliae</name>
    <name type="common">Sweat bee</name>
    <dbReference type="NCBI Taxonomy" id="178035"/>
    <lineage>
        <taxon>Eukaryota</taxon>
        <taxon>Metazoa</taxon>
        <taxon>Ecdysozoa</taxon>
        <taxon>Arthropoda</taxon>
        <taxon>Hexapoda</taxon>
        <taxon>Insecta</taxon>
        <taxon>Pterygota</taxon>
        <taxon>Neoptera</taxon>
        <taxon>Endopterygota</taxon>
        <taxon>Hymenoptera</taxon>
        <taxon>Apocrita</taxon>
        <taxon>Aculeata</taxon>
        <taxon>Apoidea</taxon>
        <taxon>Anthophila</taxon>
        <taxon>Halictidae</taxon>
        <taxon>Rophitinae</taxon>
        <taxon>Dufourea</taxon>
    </lineage>
</organism>
<dbReference type="Pfam" id="PF07690">
    <property type="entry name" value="MFS_1"/>
    <property type="match status" value="1"/>
</dbReference>
<dbReference type="InterPro" id="IPR036259">
    <property type="entry name" value="MFS_trans_sf"/>
</dbReference>
<dbReference type="Gene3D" id="1.20.1250.20">
    <property type="entry name" value="MFS general substrate transporter like domains"/>
    <property type="match status" value="1"/>
</dbReference>
<feature type="transmembrane region" description="Helical" evidence="6">
    <location>
        <begin position="229"/>
        <end position="251"/>
    </location>
</feature>
<dbReference type="InterPro" id="IPR011701">
    <property type="entry name" value="MFS"/>
</dbReference>
<evidence type="ECO:0000256" key="6">
    <source>
        <dbReference type="SAM" id="Phobius"/>
    </source>
</evidence>
<feature type="region of interest" description="Disordered" evidence="5">
    <location>
        <begin position="494"/>
        <end position="543"/>
    </location>
</feature>
<gene>
    <name evidence="7" type="ORF">WN55_11430</name>
</gene>
<reference evidence="7 8" key="1">
    <citation type="submission" date="2015-07" db="EMBL/GenBank/DDBJ databases">
        <title>The genome of Dufourea novaeangliae.</title>
        <authorList>
            <person name="Pan H."/>
            <person name="Kapheim K."/>
        </authorList>
    </citation>
    <scope>NUCLEOTIDE SEQUENCE [LARGE SCALE GENOMIC DNA]</scope>
    <source>
        <strain evidence="7">0120121106</strain>
        <tissue evidence="7">Whole body</tissue>
    </source>
</reference>
<dbReference type="Proteomes" id="UP000076502">
    <property type="component" value="Unassembled WGS sequence"/>
</dbReference>
<feature type="compositionally biased region" description="Polar residues" evidence="5">
    <location>
        <begin position="512"/>
        <end position="521"/>
    </location>
</feature>
<dbReference type="OMA" id="VYGPMYS"/>
<sequence length="543" mass="60797">MADLNYQVTSVQKKPEDTIVWKSMTMKEKWSYFTRNITVEPLLACYVIPCMLASLATQNLSLEKACRVNLGYSDEVCTALANRNTTGYEAEETAVQQLVTSMQSWKMALTSGLPTILILFMGAWSDRTGLRKPCMLLPIVGEFLSTVSMLLCTYFFYEVPMEVTGVLEALWPSLTGGWFTMFMGVFSYIADITTVESRTLRIGAANVFVSLGIPIGMALSGILYMKLGFYGVFGISTVCYVFSFVYGLVVIKEPPRPNKKQSEQVKPDEKMSVCGSIRNFFALKHIEETFKVAFKSGKNNRKKRLLVLMVVVMVVIGPLYGEMAVMYLYMRYRYHWNEVKFSMFTTFAMVTNLIGTTISVGVFSHILKFDDAIVGVMSSMSKILAGFVYAFATTNWMIYLAAIVEIVNGTSFIAMRSIVSKLVSTDELGKVNSLFGVCESMMPLVYGPMYSSIYGATMKTFPGTFFIVGACLTMPAVFAFLWLYTEHRKDRQQLEQEKKTNSKIEGQEESDPNATKWQLATENKPDLPTMNGGTANAAFESNH</sequence>
<feature type="transmembrane region" description="Helical" evidence="6">
    <location>
        <begin position="136"/>
        <end position="157"/>
    </location>
</feature>
<dbReference type="GO" id="GO:0016020">
    <property type="term" value="C:membrane"/>
    <property type="evidence" value="ECO:0007669"/>
    <property type="project" value="UniProtKB-SubCell"/>
</dbReference>
<dbReference type="AlphaFoldDB" id="A0A154PAY0"/>
<evidence type="ECO:0000313" key="7">
    <source>
        <dbReference type="EMBL" id="KZC08967.1"/>
    </source>
</evidence>
<dbReference type="STRING" id="178035.A0A154PAY0"/>
<evidence type="ECO:0000313" key="8">
    <source>
        <dbReference type="Proteomes" id="UP000076502"/>
    </source>
</evidence>
<keyword evidence="2 6" id="KW-0812">Transmembrane</keyword>
<accession>A0A154PAY0</accession>
<feature type="transmembrane region" description="Helical" evidence="6">
    <location>
        <begin position="461"/>
        <end position="484"/>
    </location>
</feature>
<feature type="transmembrane region" description="Helical" evidence="6">
    <location>
        <begin position="305"/>
        <end position="329"/>
    </location>
</feature>
<evidence type="ECO:0000256" key="4">
    <source>
        <dbReference type="ARBA" id="ARBA00023136"/>
    </source>
</evidence>
<feature type="transmembrane region" description="Helical" evidence="6">
    <location>
        <begin position="341"/>
        <end position="363"/>
    </location>
</feature>
<evidence type="ECO:0000256" key="3">
    <source>
        <dbReference type="ARBA" id="ARBA00022989"/>
    </source>
</evidence>
<protein>
    <submittedName>
        <fullName evidence="7">Solute carrier family 46 member 3</fullName>
    </submittedName>
</protein>
<feature type="compositionally biased region" description="Basic and acidic residues" evidence="5">
    <location>
        <begin position="494"/>
        <end position="506"/>
    </location>
</feature>
<dbReference type="PANTHER" id="PTHR23507:SF1">
    <property type="entry name" value="FI18259P1-RELATED"/>
    <property type="match status" value="1"/>
</dbReference>
<evidence type="ECO:0000256" key="5">
    <source>
        <dbReference type="SAM" id="MobiDB-lite"/>
    </source>
</evidence>
<keyword evidence="3 6" id="KW-1133">Transmembrane helix</keyword>
<evidence type="ECO:0000256" key="1">
    <source>
        <dbReference type="ARBA" id="ARBA00004141"/>
    </source>
</evidence>
<keyword evidence="8" id="KW-1185">Reference proteome</keyword>
<dbReference type="OrthoDB" id="3026777at2759"/>
<evidence type="ECO:0000256" key="2">
    <source>
        <dbReference type="ARBA" id="ARBA00022692"/>
    </source>
</evidence>
<proteinExistence type="predicted"/>
<dbReference type="EMBL" id="KQ434864">
    <property type="protein sequence ID" value="KZC08967.1"/>
    <property type="molecule type" value="Genomic_DNA"/>
</dbReference>
<dbReference type="PANTHER" id="PTHR23507">
    <property type="entry name" value="ZGC:174356"/>
    <property type="match status" value="1"/>
</dbReference>
<name>A0A154PAY0_DUFNO</name>